<evidence type="ECO:0000259" key="3">
    <source>
        <dbReference type="PROSITE" id="PS51671"/>
    </source>
</evidence>
<accession>A0ABP5H2Y4</accession>
<protein>
    <recommendedName>
        <fullName evidence="3">ACT domain-containing protein</fullName>
    </recommendedName>
</protein>
<dbReference type="RefSeq" id="WP_344671037.1">
    <property type="nucleotide sequence ID" value="NZ_BAAAQN010000072.1"/>
</dbReference>
<keyword evidence="5" id="KW-1185">Reference proteome</keyword>
<evidence type="ECO:0000256" key="2">
    <source>
        <dbReference type="SAM" id="Phobius"/>
    </source>
</evidence>
<reference evidence="5" key="1">
    <citation type="journal article" date="2019" name="Int. J. Syst. Evol. Microbiol.">
        <title>The Global Catalogue of Microorganisms (GCM) 10K type strain sequencing project: providing services to taxonomists for standard genome sequencing and annotation.</title>
        <authorList>
            <consortium name="The Broad Institute Genomics Platform"/>
            <consortium name="The Broad Institute Genome Sequencing Center for Infectious Disease"/>
            <person name="Wu L."/>
            <person name="Ma J."/>
        </authorList>
    </citation>
    <scope>NUCLEOTIDE SEQUENCE [LARGE SCALE GENOMIC DNA]</scope>
    <source>
        <strain evidence="5">JCM 16014</strain>
    </source>
</reference>
<dbReference type="PROSITE" id="PS51671">
    <property type="entry name" value="ACT"/>
    <property type="match status" value="1"/>
</dbReference>
<feature type="compositionally biased region" description="Basic and acidic residues" evidence="1">
    <location>
        <begin position="1"/>
        <end position="17"/>
    </location>
</feature>
<evidence type="ECO:0000313" key="4">
    <source>
        <dbReference type="EMBL" id="GAA2058789.1"/>
    </source>
</evidence>
<feature type="transmembrane region" description="Helical" evidence="2">
    <location>
        <begin position="62"/>
        <end position="84"/>
    </location>
</feature>
<dbReference type="Gene3D" id="3.30.70.260">
    <property type="match status" value="1"/>
</dbReference>
<dbReference type="InterPro" id="IPR045865">
    <property type="entry name" value="ACT-like_dom_sf"/>
</dbReference>
<organism evidence="4 5">
    <name type="scientific">Catenulispora yoronensis</name>
    <dbReference type="NCBI Taxonomy" id="450799"/>
    <lineage>
        <taxon>Bacteria</taxon>
        <taxon>Bacillati</taxon>
        <taxon>Actinomycetota</taxon>
        <taxon>Actinomycetes</taxon>
        <taxon>Catenulisporales</taxon>
        <taxon>Catenulisporaceae</taxon>
        <taxon>Catenulispora</taxon>
    </lineage>
</organism>
<dbReference type="SUPFAM" id="SSF55021">
    <property type="entry name" value="ACT-like"/>
    <property type="match status" value="1"/>
</dbReference>
<dbReference type="Proteomes" id="UP001500751">
    <property type="component" value="Unassembled WGS sequence"/>
</dbReference>
<gene>
    <name evidence="4" type="ORF">GCM10009839_80980</name>
</gene>
<keyword evidence="2" id="KW-0812">Transmembrane</keyword>
<feature type="domain" description="ACT" evidence="3">
    <location>
        <begin position="123"/>
        <end position="197"/>
    </location>
</feature>
<evidence type="ECO:0000256" key="1">
    <source>
        <dbReference type="SAM" id="MobiDB-lite"/>
    </source>
</evidence>
<proteinExistence type="predicted"/>
<dbReference type="EMBL" id="BAAAQN010000072">
    <property type="protein sequence ID" value="GAA2058789.1"/>
    <property type="molecule type" value="Genomic_DNA"/>
</dbReference>
<keyword evidence="2" id="KW-1133">Transmembrane helix</keyword>
<dbReference type="InterPro" id="IPR002912">
    <property type="entry name" value="ACT_dom"/>
</dbReference>
<sequence length="297" mass="32108">MRTLSQDRSRDHDREPGRGPGRGHGRRRPEWSWRREIIELAVLFLAVGTAGLFTEVLERRHYGWTMLIVLGAALLAASVLQWWWRAHGPGRLRAHKPFASVRPVEGIEVDIGEWHEDALTLWRIRAVVRDRPGSLAAVCERLAGVGANIVGLQVHPLGDGVLDEFLVDVPPEVGPDALAAAVAAGGGDVANIDRAARDDLTDAPARVLTLAARLAAGDAGLPEALHDLFGQSAVAWDPREAGEPACAGTLMTLADPTGGTLRLTREGLDFTPTEFARARALVGLCAELRRRQVLGDR</sequence>
<comment type="caution">
    <text evidence="4">The sequence shown here is derived from an EMBL/GenBank/DDBJ whole genome shotgun (WGS) entry which is preliminary data.</text>
</comment>
<dbReference type="Pfam" id="PF01842">
    <property type="entry name" value="ACT"/>
    <property type="match status" value="1"/>
</dbReference>
<feature type="transmembrane region" description="Helical" evidence="2">
    <location>
        <begin position="37"/>
        <end position="56"/>
    </location>
</feature>
<feature type="region of interest" description="Disordered" evidence="1">
    <location>
        <begin position="1"/>
        <end position="28"/>
    </location>
</feature>
<name>A0ABP5H2Y4_9ACTN</name>
<dbReference type="CDD" id="cd02116">
    <property type="entry name" value="ACT"/>
    <property type="match status" value="1"/>
</dbReference>
<evidence type="ECO:0000313" key="5">
    <source>
        <dbReference type="Proteomes" id="UP001500751"/>
    </source>
</evidence>
<keyword evidence="2" id="KW-0472">Membrane</keyword>